<keyword evidence="10" id="KW-1185">Reference proteome</keyword>
<dbReference type="PANTHER" id="PTHR43806">
    <property type="entry name" value="PEPTIDASE S8"/>
    <property type="match status" value="1"/>
</dbReference>
<evidence type="ECO:0000256" key="3">
    <source>
        <dbReference type="ARBA" id="ARBA00022801"/>
    </source>
</evidence>
<reference evidence="9" key="1">
    <citation type="journal article" date="2023" name="PLoS Negl. Trop. Dis.">
        <title>A genome sequence for Biomphalaria pfeifferi, the major vector snail for the human-infecting parasite Schistosoma mansoni.</title>
        <authorList>
            <person name="Bu L."/>
            <person name="Lu L."/>
            <person name="Laidemitt M.R."/>
            <person name="Zhang S.M."/>
            <person name="Mutuku M."/>
            <person name="Mkoji G."/>
            <person name="Steinauer M."/>
            <person name="Loker E.S."/>
        </authorList>
    </citation>
    <scope>NUCLEOTIDE SEQUENCE</scope>
    <source>
        <strain evidence="9">KasaAsao</strain>
    </source>
</reference>
<comment type="caution">
    <text evidence="9">The sequence shown here is derived from an EMBL/GenBank/DDBJ whole genome shotgun (WGS) entry which is preliminary data.</text>
</comment>
<dbReference type="GO" id="GO:0004252">
    <property type="term" value="F:serine-type endopeptidase activity"/>
    <property type="evidence" value="ECO:0007669"/>
    <property type="project" value="UniProtKB-UniRule"/>
</dbReference>
<dbReference type="Pfam" id="PF00082">
    <property type="entry name" value="Peptidase_S8"/>
    <property type="match status" value="1"/>
</dbReference>
<dbReference type="SUPFAM" id="SSF52743">
    <property type="entry name" value="Subtilisin-like"/>
    <property type="match status" value="1"/>
</dbReference>
<organism evidence="9 10">
    <name type="scientific">Biomphalaria pfeifferi</name>
    <name type="common">Bloodfluke planorb</name>
    <name type="synonym">Freshwater snail</name>
    <dbReference type="NCBI Taxonomy" id="112525"/>
    <lineage>
        <taxon>Eukaryota</taxon>
        <taxon>Metazoa</taxon>
        <taxon>Spiralia</taxon>
        <taxon>Lophotrochozoa</taxon>
        <taxon>Mollusca</taxon>
        <taxon>Gastropoda</taxon>
        <taxon>Heterobranchia</taxon>
        <taxon>Euthyneura</taxon>
        <taxon>Panpulmonata</taxon>
        <taxon>Hygrophila</taxon>
        <taxon>Lymnaeoidea</taxon>
        <taxon>Planorbidae</taxon>
        <taxon>Biomphalaria</taxon>
    </lineage>
</organism>
<evidence type="ECO:0000256" key="4">
    <source>
        <dbReference type="ARBA" id="ARBA00022825"/>
    </source>
</evidence>
<evidence type="ECO:0000256" key="1">
    <source>
        <dbReference type="ARBA" id="ARBA00011073"/>
    </source>
</evidence>
<dbReference type="InterPro" id="IPR023828">
    <property type="entry name" value="Peptidase_S8_Ser-AS"/>
</dbReference>
<evidence type="ECO:0000256" key="5">
    <source>
        <dbReference type="PIRSR" id="PIRSR615500-1"/>
    </source>
</evidence>
<name>A0AAD8AN22_BIOPF</name>
<dbReference type="GO" id="GO:0006508">
    <property type="term" value="P:proteolysis"/>
    <property type="evidence" value="ECO:0007669"/>
    <property type="project" value="UniProtKB-KW"/>
</dbReference>
<dbReference type="InterPro" id="IPR050131">
    <property type="entry name" value="Peptidase_S8_subtilisin-like"/>
</dbReference>
<dbReference type="EMBL" id="JASAOG010000481">
    <property type="protein sequence ID" value="KAK0039148.1"/>
    <property type="molecule type" value="Genomic_DNA"/>
</dbReference>
<dbReference type="Proteomes" id="UP001233172">
    <property type="component" value="Unassembled WGS sequence"/>
</dbReference>
<evidence type="ECO:0000256" key="2">
    <source>
        <dbReference type="ARBA" id="ARBA00022670"/>
    </source>
</evidence>
<sequence>MAAVLGQIGRWEKSLRGSVPAPGEKVKTQSKPTVVKRSNAEGVPEVNVRFRPNVSLAEIKKITAKNNDRVEDEIESVNGLVAIDDLDNADAETVAKQYASMGDLVMYAEPNFQIKLDDPAQVTTAKDLLQRESDEIQPNDPKFAEQWALNNLGQNGGKKNADIGALKAWLKTRGSDKIVVAVLDSGVDYTHPDLVGNIWFRPDNVPQYKDDELGNFDDFRGFNAAENQSDPMDDNGHGTHCAGIIGAEGNNDEGIAGINWNVQIMPLKFMGRGGFGTTKDAIEAINYAIDRKRNGVNVRVINASWGSTLYSKALEDAIRAAGEEGILFVAAAGNATTNNDKSPHYPSNYDLPNVISVAALDRNDNLASFSNYGAKTVHIAAPGKDILSTWLNEDYRDASGTSMAAPQVAGVAALILSSEPNLTVEKLRERILKSVDKLDSLNGKVENGGRLNAAKALGE</sequence>
<dbReference type="PANTHER" id="PTHR43806:SF11">
    <property type="entry name" value="CEREVISIN-RELATED"/>
    <property type="match status" value="1"/>
</dbReference>
<keyword evidence="2 6" id="KW-0645">Protease</keyword>
<feature type="active site" description="Charge relay system" evidence="5 6">
    <location>
        <position position="184"/>
    </location>
</feature>
<dbReference type="PROSITE" id="PS00137">
    <property type="entry name" value="SUBTILASE_HIS"/>
    <property type="match status" value="1"/>
</dbReference>
<dbReference type="InterPro" id="IPR015500">
    <property type="entry name" value="Peptidase_S8_subtilisin-rel"/>
</dbReference>
<dbReference type="InterPro" id="IPR036852">
    <property type="entry name" value="Peptidase_S8/S53_dom_sf"/>
</dbReference>
<dbReference type="CDD" id="cd07473">
    <property type="entry name" value="Peptidases_S8_Subtilisin_like"/>
    <property type="match status" value="1"/>
</dbReference>
<dbReference type="Gene3D" id="3.40.50.200">
    <property type="entry name" value="Peptidase S8/S53 domain"/>
    <property type="match status" value="1"/>
</dbReference>
<proteinExistence type="inferred from homology"/>
<comment type="similarity">
    <text evidence="1 6 7">Belongs to the peptidase S8 family.</text>
</comment>
<gene>
    <name evidence="9" type="ORF">Bpfe_031413</name>
</gene>
<dbReference type="PROSITE" id="PS00138">
    <property type="entry name" value="SUBTILASE_SER"/>
    <property type="match status" value="1"/>
</dbReference>
<dbReference type="PROSITE" id="PS00136">
    <property type="entry name" value="SUBTILASE_ASP"/>
    <property type="match status" value="1"/>
</dbReference>
<feature type="active site" description="Charge relay system" evidence="5 6">
    <location>
        <position position="402"/>
    </location>
</feature>
<accession>A0AAD8AN22</accession>
<dbReference type="InterPro" id="IPR034204">
    <property type="entry name" value="PfSUB1-like_cat_dom"/>
</dbReference>
<evidence type="ECO:0000313" key="9">
    <source>
        <dbReference type="EMBL" id="KAK0039148.1"/>
    </source>
</evidence>
<dbReference type="AlphaFoldDB" id="A0AAD8AN22"/>
<keyword evidence="3 6" id="KW-0378">Hydrolase</keyword>
<reference evidence="9" key="2">
    <citation type="submission" date="2023-04" db="EMBL/GenBank/DDBJ databases">
        <authorList>
            <person name="Bu L."/>
            <person name="Lu L."/>
            <person name="Laidemitt M.R."/>
            <person name="Zhang S.M."/>
            <person name="Mutuku M."/>
            <person name="Mkoji G."/>
            <person name="Steinauer M."/>
            <person name="Loker E.S."/>
        </authorList>
    </citation>
    <scope>NUCLEOTIDE SEQUENCE</scope>
    <source>
        <strain evidence="9">KasaAsao</strain>
        <tissue evidence="9">Whole Snail</tissue>
    </source>
</reference>
<keyword evidence="4 6" id="KW-0720">Serine protease</keyword>
<protein>
    <submittedName>
        <fullName evidence="9">S8 family serine peptidase</fullName>
    </submittedName>
</protein>
<evidence type="ECO:0000259" key="8">
    <source>
        <dbReference type="Pfam" id="PF00082"/>
    </source>
</evidence>
<dbReference type="InterPro" id="IPR023827">
    <property type="entry name" value="Peptidase_S8_Asp-AS"/>
</dbReference>
<dbReference type="InterPro" id="IPR000209">
    <property type="entry name" value="Peptidase_S8/S53_dom"/>
</dbReference>
<dbReference type="PRINTS" id="PR00723">
    <property type="entry name" value="SUBTILISIN"/>
</dbReference>
<dbReference type="InterPro" id="IPR022398">
    <property type="entry name" value="Peptidase_S8_His-AS"/>
</dbReference>
<feature type="active site" description="Charge relay system" evidence="5 6">
    <location>
        <position position="237"/>
    </location>
</feature>
<dbReference type="PROSITE" id="PS51892">
    <property type="entry name" value="SUBTILASE"/>
    <property type="match status" value="1"/>
</dbReference>
<evidence type="ECO:0000256" key="6">
    <source>
        <dbReference type="PROSITE-ProRule" id="PRU01240"/>
    </source>
</evidence>
<feature type="domain" description="Peptidase S8/S53" evidence="8">
    <location>
        <begin position="176"/>
        <end position="438"/>
    </location>
</feature>
<evidence type="ECO:0000313" key="10">
    <source>
        <dbReference type="Proteomes" id="UP001233172"/>
    </source>
</evidence>
<evidence type="ECO:0000256" key="7">
    <source>
        <dbReference type="RuleBase" id="RU003355"/>
    </source>
</evidence>